<dbReference type="Pfam" id="PF08447">
    <property type="entry name" value="PAS_3"/>
    <property type="match status" value="1"/>
</dbReference>
<dbReference type="GO" id="GO:0006355">
    <property type="term" value="P:regulation of DNA-templated transcription"/>
    <property type="evidence" value="ECO:0007669"/>
    <property type="project" value="InterPro"/>
</dbReference>
<dbReference type="InterPro" id="IPR013088">
    <property type="entry name" value="Znf_NHR/GATA"/>
</dbReference>
<feature type="compositionally biased region" description="Basic and acidic residues" evidence="7">
    <location>
        <begin position="404"/>
        <end position="424"/>
    </location>
</feature>
<dbReference type="Pfam" id="PF00320">
    <property type="entry name" value="GATA"/>
    <property type="match status" value="1"/>
</dbReference>
<dbReference type="CDD" id="cd00202">
    <property type="entry name" value="ZnF_GATA"/>
    <property type="match status" value="1"/>
</dbReference>
<dbReference type="InterPro" id="IPR035965">
    <property type="entry name" value="PAS-like_dom_sf"/>
</dbReference>
<keyword evidence="4" id="KW-0805">Transcription regulation</keyword>
<dbReference type="EMBL" id="PDNB01000070">
    <property type="protein sequence ID" value="PGH11619.1"/>
    <property type="molecule type" value="Genomic_DNA"/>
</dbReference>
<dbReference type="CDD" id="cd00130">
    <property type="entry name" value="PAS"/>
    <property type="match status" value="1"/>
</dbReference>
<organism evidence="10 11">
    <name type="scientific">Helicocarpus griseus UAMH5409</name>
    <dbReference type="NCBI Taxonomy" id="1447875"/>
    <lineage>
        <taxon>Eukaryota</taxon>
        <taxon>Fungi</taxon>
        <taxon>Dikarya</taxon>
        <taxon>Ascomycota</taxon>
        <taxon>Pezizomycotina</taxon>
        <taxon>Eurotiomycetes</taxon>
        <taxon>Eurotiomycetidae</taxon>
        <taxon>Onygenales</taxon>
        <taxon>Ajellomycetaceae</taxon>
        <taxon>Helicocarpus</taxon>
    </lineage>
</organism>
<evidence type="ECO:0000256" key="6">
    <source>
        <dbReference type="PROSITE-ProRule" id="PRU00094"/>
    </source>
</evidence>
<evidence type="ECO:0000313" key="10">
    <source>
        <dbReference type="EMBL" id="PGH11619.1"/>
    </source>
</evidence>
<keyword evidence="11" id="KW-1185">Reference proteome</keyword>
<feature type="region of interest" description="Disordered" evidence="7">
    <location>
        <begin position="378"/>
        <end position="424"/>
    </location>
</feature>
<keyword evidence="3" id="KW-0862">Zinc</keyword>
<dbReference type="Proteomes" id="UP000223968">
    <property type="component" value="Unassembled WGS sequence"/>
</dbReference>
<keyword evidence="5" id="KW-0804">Transcription</keyword>
<gene>
    <name evidence="10" type="ORF">AJ79_04759</name>
</gene>
<dbReference type="SUPFAM" id="SSF57716">
    <property type="entry name" value="Glucocorticoid receptor-like (DNA-binding domain)"/>
    <property type="match status" value="1"/>
</dbReference>
<dbReference type="InterPro" id="IPR013655">
    <property type="entry name" value="PAS_fold_3"/>
</dbReference>
<evidence type="ECO:0008006" key="12">
    <source>
        <dbReference type="Google" id="ProtNLM"/>
    </source>
</evidence>
<dbReference type="NCBIfam" id="TIGR00229">
    <property type="entry name" value="sensory_box"/>
    <property type="match status" value="1"/>
</dbReference>
<dbReference type="AlphaFoldDB" id="A0A2B7XRN3"/>
<comment type="caution">
    <text evidence="10">The sequence shown here is derived from an EMBL/GenBank/DDBJ whole genome shotgun (WGS) entry which is preliminary data.</text>
</comment>
<dbReference type="InterPro" id="IPR000014">
    <property type="entry name" value="PAS"/>
</dbReference>
<evidence type="ECO:0000259" key="8">
    <source>
        <dbReference type="PROSITE" id="PS50112"/>
    </source>
</evidence>
<dbReference type="Gene3D" id="3.30.50.10">
    <property type="entry name" value="Erythroid Transcription Factor GATA-1, subunit A"/>
    <property type="match status" value="1"/>
</dbReference>
<reference evidence="10 11" key="1">
    <citation type="submission" date="2017-10" db="EMBL/GenBank/DDBJ databases">
        <title>Comparative genomics in systemic dimorphic fungi from Ajellomycetaceae.</title>
        <authorList>
            <person name="Munoz J.F."/>
            <person name="Mcewen J.G."/>
            <person name="Clay O.K."/>
            <person name="Cuomo C.A."/>
        </authorList>
    </citation>
    <scope>NUCLEOTIDE SEQUENCE [LARGE SCALE GENOMIC DNA]</scope>
    <source>
        <strain evidence="10 11">UAMH5409</strain>
    </source>
</reference>
<dbReference type="STRING" id="1447875.A0A2B7XRN3"/>
<evidence type="ECO:0000256" key="5">
    <source>
        <dbReference type="ARBA" id="ARBA00023163"/>
    </source>
</evidence>
<sequence>MSGYEHGFAPELSGYSSEVLRDLPHANLSAITIFSAPGLGVQGPLVGEFNLVEPDRRDFGADGAQYRTTDDLASQATLLPQHMQHGIYKWEQNVLPAAGTCSLFASSPLALSPAGGGIALASESSQLQNRMHSILEGLRDLIQNLDLSGIILCVSPNCKTLVGYEPGDLLGKLIFEFIHPEERSMVVREFADSINTGNPLHCHYRFRKHDGTYLLLEAHGHVDSATDMEFSIIARPCLTKQSQLFNSFLEHKIENERLTRRIAELKREGEFELYHQNQQRDDEQLPLGPRNHYNPPYPDLHPTTPTANVFQYEFPTVLPSPAHPIPPSHPLTSPSSEEGYKLFTSAHDNTPHPISFDDSTYLDGIELMTGLHYRSGERAQGISTGDPNGTLIQGDAPPASVLAGRDERRKSNNNERRRSSKPVETHFCTDCGTFSSPEWRKGPSGKKTLCNACGLRWAKQEKKSQQAAT</sequence>
<dbReference type="SMART" id="SM00401">
    <property type="entry name" value="ZnF_GATA"/>
    <property type="match status" value="1"/>
</dbReference>
<dbReference type="PROSITE" id="PS50112">
    <property type="entry name" value="PAS"/>
    <property type="match status" value="1"/>
</dbReference>
<accession>A0A2B7XRN3</accession>
<protein>
    <recommendedName>
        <fullName evidence="12">White collar 2 protein</fullName>
    </recommendedName>
</protein>
<evidence type="ECO:0000256" key="3">
    <source>
        <dbReference type="ARBA" id="ARBA00022833"/>
    </source>
</evidence>
<keyword evidence="2 6" id="KW-0863">Zinc-finger</keyword>
<evidence type="ECO:0000256" key="2">
    <source>
        <dbReference type="ARBA" id="ARBA00022771"/>
    </source>
</evidence>
<dbReference type="SUPFAM" id="SSF55785">
    <property type="entry name" value="PYP-like sensor domain (PAS domain)"/>
    <property type="match status" value="1"/>
</dbReference>
<dbReference type="PANTHER" id="PTHR47172:SF24">
    <property type="entry name" value="GATA ZINC FINGER DOMAIN-CONTAINING PROTEIN 14-RELATED"/>
    <property type="match status" value="1"/>
</dbReference>
<feature type="compositionally biased region" description="Polar residues" evidence="7">
    <location>
        <begin position="381"/>
        <end position="391"/>
    </location>
</feature>
<name>A0A2B7XRN3_9EURO</name>
<dbReference type="PROSITE" id="PS50114">
    <property type="entry name" value="GATA_ZN_FINGER_2"/>
    <property type="match status" value="1"/>
</dbReference>
<dbReference type="Gene3D" id="3.30.450.20">
    <property type="entry name" value="PAS domain"/>
    <property type="match status" value="1"/>
</dbReference>
<dbReference type="InterPro" id="IPR000679">
    <property type="entry name" value="Znf_GATA"/>
</dbReference>
<feature type="domain" description="PAS" evidence="8">
    <location>
        <begin position="127"/>
        <end position="197"/>
    </location>
</feature>
<evidence type="ECO:0000256" key="1">
    <source>
        <dbReference type="ARBA" id="ARBA00022723"/>
    </source>
</evidence>
<feature type="domain" description="GATA-type" evidence="9">
    <location>
        <begin position="428"/>
        <end position="455"/>
    </location>
</feature>
<dbReference type="GO" id="GO:0008270">
    <property type="term" value="F:zinc ion binding"/>
    <property type="evidence" value="ECO:0007669"/>
    <property type="project" value="UniProtKB-KW"/>
</dbReference>
<proteinExistence type="predicted"/>
<dbReference type="PROSITE" id="PS00344">
    <property type="entry name" value="GATA_ZN_FINGER_1"/>
    <property type="match status" value="1"/>
</dbReference>
<dbReference type="OrthoDB" id="2162994at2759"/>
<evidence type="ECO:0000256" key="7">
    <source>
        <dbReference type="SAM" id="MobiDB-lite"/>
    </source>
</evidence>
<evidence type="ECO:0000256" key="4">
    <source>
        <dbReference type="ARBA" id="ARBA00023015"/>
    </source>
</evidence>
<evidence type="ECO:0000313" key="11">
    <source>
        <dbReference type="Proteomes" id="UP000223968"/>
    </source>
</evidence>
<keyword evidence="1" id="KW-0479">Metal-binding</keyword>
<evidence type="ECO:0000259" key="9">
    <source>
        <dbReference type="PROSITE" id="PS50114"/>
    </source>
</evidence>
<dbReference type="SMART" id="SM00091">
    <property type="entry name" value="PAS"/>
    <property type="match status" value="1"/>
</dbReference>
<dbReference type="PANTHER" id="PTHR47172">
    <property type="entry name" value="OS01G0976800 PROTEIN"/>
    <property type="match status" value="1"/>
</dbReference>
<dbReference type="GO" id="GO:0043565">
    <property type="term" value="F:sequence-specific DNA binding"/>
    <property type="evidence" value="ECO:0007669"/>
    <property type="project" value="InterPro"/>
</dbReference>